<gene>
    <name evidence="2" type="ORF">HNR13_002743</name>
</gene>
<feature type="transmembrane region" description="Helical" evidence="1">
    <location>
        <begin position="6"/>
        <end position="33"/>
    </location>
</feature>
<keyword evidence="1" id="KW-0472">Membrane</keyword>
<protein>
    <submittedName>
        <fullName evidence="2">Uncharacterized protein</fullName>
    </submittedName>
</protein>
<name>A0A853CTU1_9MICO</name>
<accession>A0A853CTU1</accession>
<evidence type="ECO:0000313" key="2">
    <source>
        <dbReference type="EMBL" id="NYJ24456.1"/>
    </source>
</evidence>
<dbReference type="AlphaFoldDB" id="A0A853CTU1"/>
<dbReference type="Proteomes" id="UP000578352">
    <property type="component" value="Unassembled WGS sequence"/>
</dbReference>
<organism evidence="2 3">
    <name type="scientific">Leifsonia shinshuensis</name>
    <dbReference type="NCBI Taxonomy" id="150026"/>
    <lineage>
        <taxon>Bacteria</taxon>
        <taxon>Bacillati</taxon>
        <taxon>Actinomycetota</taxon>
        <taxon>Actinomycetes</taxon>
        <taxon>Micrococcales</taxon>
        <taxon>Microbacteriaceae</taxon>
        <taxon>Leifsonia</taxon>
    </lineage>
</organism>
<evidence type="ECO:0000313" key="3">
    <source>
        <dbReference type="Proteomes" id="UP000578352"/>
    </source>
</evidence>
<comment type="caution">
    <text evidence="2">The sequence shown here is derived from an EMBL/GenBank/DDBJ whole genome shotgun (WGS) entry which is preliminary data.</text>
</comment>
<dbReference type="RefSeq" id="WP_179606589.1">
    <property type="nucleotide sequence ID" value="NZ_BAABEH010000001.1"/>
</dbReference>
<reference evidence="2 3" key="1">
    <citation type="submission" date="2020-07" db="EMBL/GenBank/DDBJ databases">
        <title>Sequencing the genomes of 1000 actinobacteria strains.</title>
        <authorList>
            <person name="Klenk H.-P."/>
        </authorList>
    </citation>
    <scope>NUCLEOTIDE SEQUENCE [LARGE SCALE GENOMIC DNA]</scope>
    <source>
        <strain evidence="2 3">DSM 15165</strain>
    </source>
</reference>
<keyword evidence="1" id="KW-0812">Transmembrane</keyword>
<evidence type="ECO:0000256" key="1">
    <source>
        <dbReference type="SAM" id="Phobius"/>
    </source>
</evidence>
<keyword evidence="1" id="KW-1133">Transmembrane helix</keyword>
<sequence length="59" mass="6531">MVSPNTPVLMIIGTIAASLLGIIIWVLIWWAIIRGAVLSALRKHHAEINGPVRELYRGE</sequence>
<proteinExistence type="predicted"/>
<dbReference type="EMBL" id="JACCFL010000001">
    <property type="protein sequence ID" value="NYJ24456.1"/>
    <property type="molecule type" value="Genomic_DNA"/>
</dbReference>